<evidence type="ECO:0000313" key="1">
    <source>
        <dbReference type="EMBL" id="BBX86399.1"/>
    </source>
</evidence>
<gene>
    <name evidence="1" type="ORF">MAUB_42720</name>
</gene>
<keyword evidence="2" id="KW-1185">Reference proteome</keyword>
<accession>A0ABN5Z026</accession>
<evidence type="ECO:0000313" key="2">
    <source>
        <dbReference type="Proteomes" id="UP000465609"/>
    </source>
</evidence>
<sequence length="462" mass="49803">MNPLQQPLEGWLTLADVVSEVSQEFAEFMLVVADLAMIVAQDAIPGLADSVASKLQISGEAYAGILNAIREHAFPLRPAVIAQQLAVAYSELPEEVTSVIEASPNGLADAAQAQFLATGRLADGDERFQDCVDRANELRQRPKVLLKASCSLEQPQFLGADVSPIYCANLAHSVVRDRISVAEFTYGQLLADSFKGKVFSTGPVGDPTTIDPKQKEGYRPTIDDLDVEYFWSTARPPINSWTYTIHLTAGTQFQRASTTAAKLLEDHRASISSEVHARVTSSSGDIDTVMAPILTAVGIGAAVVNPVMHVVVSLAAAAAAAVVTFIVDKVIKGLRGSNLTTWTIGHTVVTGTKWVPLSIFTVAHAGTPNLCCLTDNGGVPRVSDYPYDQDIWRKARFMLGETDDAATTFNSDYFNLVADDGRPVAWHDPQDTNGGFRILLPHVQTDSTAKYISAVRADIRYG</sequence>
<organism evidence="1 2">
    <name type="scientific">Mycolicibacterium aubagnense</name>
    <dbReference type="NCBI Taxonomy" id="319707"/>
    <lineage>
        <taxon>Bacteria</taxon>
        <taxon>Bacillati</taxon>
        <taxon>Actinomycetota</taxon>
        <taxon>Actinomycetes</taxon>
        <taxon>Mycobacteriales</taxon>
        <taxon>Mycobacteriaceae</taxon>
        <taxon>Mycolicibacterium</taxon>
    </lineage>
</organism>
<protein>
    <submittedName>
        <fullName evidence="1">Uncharacterized protein</fullName>
    </submittedName>
</protein>
<name>A0ABN5Z026_9MYCO</name>
<reference evidence="1 2" key="1">
    <citation type="journal article" date="2019" name="Emerg. Microbes Infect.">
        <title>Comprehensive subspecies identification of 175 nontuberculous mycobacteria species based on 7547 genomic profiles.</title>
        <authorList>
            <person name="Matsumoto Y."/>
            <person name="Kinjo T."/>
            <person name="Motooka D."/>
            <person name="Nabeya D."/>
            <person name="Jung N."/>
            <person name="Uechi K."/>
            <person name="Horii T."/>
            <person name="Iida T."/>
            <person name="Fujita J."/>
            <person name="Nakamura S."/>
        </authorList>
    </citation>
    <scope>NUCLEOTIDE SEQUENCE [LARGE SCALE GENOMIC DNA]</scope>
    <source>
        <strain evidence="1 2">JCM 15296</strain>
    </source>
</reference>
<dbReference type="Proteomes" id="UP000465609">
    <property type="component" value="Chromosome"/>
</dbReference>
<proteinExistence type="predicted"/>
<dbReference type="EMBL" id="AP022577">
    <property type="protein sequence ID" value="BBX86399.1"/>
    <property type="molecule type" value="Genomic_DNA"/>
</dbReference>